<dbReference type="PROSITE" id="PS50304">
    <property type="entry name" value="TUDOR"/>
    <property type="match status" value="1"/>
</dbReference>
<dbReference type="SUPFAM" id="SSF63748">
    <property type="entry name" value="Tudor/PWWP/MBT"/>
    <property type="match status" value="1"/>
</dbReference>
<feature type="domain" description="TNase-like" evidence="7">
    <location>
        <begin position="6"/>
        <end position="156"/>
    </location>
</feature>
<dbReference type="Gene3D" id="2.40.50.90">
    <property type="match status" value="5"/>
</dbReference>
<dbReference type="PANTHER" id="PTHR12302:SF2">
    <property type="entry name" value="STAPHYLOCOCCAL NUCLEASE DOMAIN-CONTAINING PROTEIN 1"/>
    <property type="match status" value="1"/>
</dbReference>
<comment type="subcellular location">
    <subcellularLocation>
        <location evidence="1 5">Cytoplasm</location>
    </subcellularLocation>
</comment>
<name>A0ABY7EJM4_MYAAR</name>
<dbReference type="CDD" id="cd20433">
    <property type="entry name" value="Tudor_TDRD11"/>
    <property type="match status" value="1"/>
</dbReference>
<gene>
    <name evidence="8" type="ORF">MAR_019090</name>
</gene>
<evidence type="ECO:0000256" key="5">
    <source>
        <dbReference type="PIRNR" id="PIRNR017179"/>
    </source>
</evidence>
<reference evidence="8" key="1">
    <citation type="submission" date="2022-11" db="EMBL/GenBank/DDBJ databases">
        <title>Centuries of genome instability and evolution in soft-shell clam transmissible cancer (bioRxiv).</title>
        <authorList>
            <person name="Hart S.F.M."/>
            <person name="Yonemitsu M.A."/>
            <person name="Giersch R.M."/>
            <person name="Beal B.F."/>
            <person name="Arriagada G."/>
            <person name="Davis B.W."/>
            <person name="Ostrander E.A."/>
            <person name="Goff S.P."/>
            <person name="Metzger M.J."/>
        </authorList>
    </citation>
    <scope>NUCLEOTIDE SEQUENCE</scope>
    <source>
        <strain evidence="8">MELC-2E11</strain>
        <tissue evidence="8">Siphon/mantle</tissue>
    </source>
</reference>
<dbReference type="InterPro" id="IPR047386">
    <property type="entry name" value="Tudor_TDRD11"/>
</dbReference>
<dbReference type="PIRSF" id="PIRSF017179">
    <property type="entry name" value="RISC-Tudor-SN"/>
    <property type="match status" value="1"/>
</dbReference>
<dbReference type="PROSITE" id="PS50830">
    <property type="entry name" value="TNASE_3"/>
    <property type="match status" value="4"/>
</dbReference>
<evidence type="ECO:0000256" key="2">
    <source>
        <dbReference type="ARBA" id="ARBA00017230"/>
    </source>
</evidence>
<evidence type="ECO:0000256" key="3">
    <source>
        <dbReference type="ARBA" id="ARBA00022490"/>
    </source>
</evidence>
<feature type="domain" description="TNase-like" evidence="7">
    <location>
        <begin position="186"/>
        <end position="320"/>
    </location>
</feature>
<dbReference type="InterPro" id="IPR035437">
    <property type="entry name" value="SNase_OB-fold_sf"/>
</dbReference>
<keyword evidence="3 5" id="KW-0963">Cytoplasm</keyword>
<feature type="domain" description="TNase-like" evidence="7">
    <location>
        <begin position="334"/>
        <end position="486"/>
    </location>
</feature>
<dbReference type="CDD" id="cd00175">
    <property type="entry name" value="SNc"/>
    <property type="match status" value="3"/>
</dbReference>
<evidence type="ECO:0000256" key="4">
    <source>
        <dbReference type="ARBA" id="ARBA00022737"/>
    </source>
</evidence>
<feature type="domain" description="TNase-like" evidence="7">
    <location>
        <begin position="515"/>
        <end position="651"/>
    </location>
</feature>
<evidence type="ECO:0000259" key="6">
    <source>
        <dbReference type="PROSITE" id="PS50304"/>
    </source>
</evidence>
<accession>A0ABY7EJM4</accession>
<dbReference type="SMART" id="SM00333">
    <property type="entry name" value="TUDOR"/>
    <property type="match status" value="1"/>
</dbReference>
<evidence type="ECO:0000313" key="9">
    <source>
        <dbReference type="Proteomes" id="UP001164746"/>
    </source>
</evidence>
<dbReference type="InterPro" id="IPR002999">
    <property type="entry name" value="Tudor"/>
</dbReference>
<organism evidence="8 9">
    <name type="scientific">Mya arenaria</name>
    <name type="common">Soft-shell clam</name>
    <dbReference type="NCBI Taxonomy" id="6604"/>
    <lineage>
        <taxon>Eukaryota</taxon>
        <taxon>Metazoa</taxon>
        <taxon>Spiralia</taxon>
        <taxon>Lophotrochozoa</taxon>
        <taxon>Mollusca</taxon>
        <taxon>Bivalvia</taxon>
        <taxon>Autobranchia</taxon>
        <taxon>Heteroconchia</taxon>
        <taxon>Euheterodonta</taxon>
        <taxon>Imparidentia</taxon>
        <taxon>Neoheterodontei</taxon>
        <taxon>Myida</taxon>
        <taxon>Myoidea</taxon>
        <taxon>Myidae</taxon>
        <taxon>Mya</taxon>
    </lineage>
</organism>
<evidence type="ECO:0000313" key="8">
    <source>
        <dbReference type="EMBL" id="WAR09132.1"/>
    </source>
</evidence>
<feature type="domain" description="Tudor" evidence="6">
    <location>
        <begin position="718"/>
        <end position="776"/>
    </location>
</feature>
<proteinExistence type="predicted"/>
<evidence type="ECO:0000259" key="7">
    <source>
        <dbReference type="PROSITE" id="PS50830"/>
    </source>
</evidence>
<dbReference type="InterPro" id="IPR016685">
    <property type="entry name" value="Silence_cplx_Nase-comp_TudorSN"/>
</dbReference>
<dbReference type="Gene3D" id="2.30.30.140">
    <property type="match status" value="1"/>
</dbReference>
<sequence length="897" mass="100315">MTTPPVYHKGVVKQVLSGDAVVIRGQPRGGPPPERTLCFSNITAPRLARRANPNVEGSVETKDEACAWQAREFVRSKIIGKEVIFTVEYKTPAANREYGCVYLQKGDAKESMTELLVSEGLVELRRMGLRSEDETAQRLIALEDSAKSAGKGKWAPEVVTEPEKYLRNIKWTIDNPRQFVDSYHQKPIDAVIEHVRDGCTVRAFLLPDFAYVTIMLSGIKCPMFKTTNGVQEVEPFAEEARFYTESRLLQREVKIVMEGVSNQNILGSVIHPNGNIAELLLKEGFARCVDWSMGVVTQGIENLRAAEKTAKESKKRIWKDYSPSSGPTIDIKDKSFQGKVVECVNGDALVVKTADGKYRKCFLASIKPPRPPVAEADTGKPSVRVTRPLYDIPYMFEAREFLRKKLIGKKVSVEVDYIQPPNAGFPEKTCCTVTIGGINVAEALISKGLATVIRYRQDDDQRSSKYDMLLAGEERAKKKGVGVHSKKDSPLHRVADVSGDVTKARQFLPFLIKADRLEALCDYVTSGSRLRLFLPKETCLITFLVSGIECPRGPRPGAGGVTMPGEPFGEEATMFTKELCLQREVDIKVETTDKGGNFIGWCFVDGVNLSLALVEQGLAKVHFTAERSPFYNQMLKAEEAAKAKKLNIWAEYKEPEVVTEVEEPQERKVTFTTVVVTEVGQDLKFNAQVVDNGPRLEQLMEELRVDMDANPPLPGAYTPKKGDLCAARFSEDKQWYRAKVEKIAGSKVTVLFVDYGNRETTDISQLAQLSSNFTLLSPQANEYTLAFVQLPSDEDAKMDAQDAFYNDVMNRQLQMNVEHRIGGGEFVSLSDPETKEDVAKILIDAGLVLVEQRKEKRFAKVISEYIKAQDAAKANRVNLWRYGDFREDDAKEFGYKR</sequence>
<evidence type="ECO:0000256" key="1">
    <source>
        <dbReference type="ARBA" id="ARBA00004496"/>
    </source>
</evidence>
<dbReference type="InterPro" id="IPR016071">
    <property type="entry name" value="Staphylococal_nuclease_OB-fold"/>
</dbReference>
<keyword evidence="4" id="KW-0677">Repeat</keyword>
<dbReference type="SMART" id="SM00318">
    <property type="entry name" value="SNc"/>
    <property type="match status" value="4"/>
</dbReference>
<keyword evidence="9" id="KW-1185">Reference proteome</keyword>
<dbReference type="SUPFAM" id="SSF50199">
    <property type="entry name" value="Staphylococcal nuclease"/>
    <property type="match status" value="5"/>
</dbReference>
<dbReference type="Proteomes" id="UP001164746">
    <property type="component" value="Chromosome 6"/>
</dbReference>
<protein>
    <recommendedName>
        <fullName evidence="2">Staphylococcal nuclease domain-containing protein 1</fullName>
    </recommendedName>
</protein>
<dbReference type="Pfam" id="PF00565">
    <property type="entry name" value="SNase"/>
    <property type="match status" value="4"/>
</dbReference>
<dbReference type="Pfam" id="PF00567">
    <property type="entry name" value="TUDOR"/>
    <property type="match status" value="1"/>
</dbReference>
<dbReference type="PANTHER" id="PTHR12302">
    <property type="entry name" value="EBNA2 BINDING PROTEIN P100"/>
    <property type="match status" value="1"/>
</dbReference>
<dbReference type="EMBL" id="CP111017">
    <property type="protein sequence ID" value="WAR09132.1"/>
    <property type="molecule type" value="Genomic_DNA"/>
</dbReference>